<evidence type="ECO:0000313" key="2">
    <source>
        <dbReference type="EMBL" id="CAL4103026.1"/>
    </source>
</evidence>
<evidence type="ECO:0000313" key="3">
    <source>
        <dbReference type="Proteomes" id="UP001497623"/>
    </source>
</evidence>
<organism evidence="2 3">
    <name type="scientific">Meganyctiphanes norvegica</name>
    <name type="common">Northern krill</name>
    <name type="synonym">Thysanopoda norvegica</name>
    <dbReference type="NCBI Taxonomy" id="48144"/>
    <lineage>
        <taxon>Eukaryota</taxon>
        <taxon>Metazoa</taxon>
        <taxon>Ecdysozoa</taxon>
        <taxon>Arthropoda</taxon>
        <taxon>Crustacea</taxon>
        <taxon>Multicrustacea</taxon>
        <taxon>Malacostraca</taxon>
        <taxon>Eumalacostraca</taxon>
        <taxon>Eucarida</taxon>
        <taxon>Euphausiacea</taxon>
        <taxon>Euphausiidae</taxon>
        <taxon>Meganyctiphanes</taxon>
    </lineage>
</organism>
<dbReference type="Proteomes" id="UP001497623">
    <property type="component" value="Unassembled WGS sequence"/>
</dbReference>
<dbReference type="EMBL" id="CAXKWB010012010">
    <property type="protein sequence ID" value="CAL4103026.1"/>
    <property type="molecule type" value="Genomic_DNA"/>
</dbReference>
<proteinExistence type="predicted"/>
<feature type="non-terminal residue" evidence="2">
    <location>
        <position position="121"/>
    </location>
</feature>
<sequence>MKGVCVLTALVATLALTTVVRGGPQRSYYTQHHHDGYSPYFDDYSPYVQHVPRRNPYVKVYKVYRYPAVVRRRIIPVEVPIIVEVPRRVEIPRPRPAVAVGGTGVVGGSRVSINRGSRIPS</sequence>
<reference evidence="2 3" key="1">
    <citation type="submission" date="2024-05" db="EMBL/GenBank/DDBJ databases">
        <authorList>
            <person name="Wallberg A."/>
        </authorList>
    </citation>
    <scope>NUCLEOTIDE SEQUENCE [LARGE SCALE GENOMIC DNA]</scope>
</reference>
<evidence type="ECO:0000256" key="1">
    <source>
        <dbReference type="SAM" id="SignalP"/>
    </source>
</evidence>
<feature type="signal peptide" evidence="1">
    <location>
        <begin position="1"/>
        <end position="22"/>
    </location>
</feature>
<comment type="caution">
    <text evidence="2">The sequence shown here is derived from an EMBL/GenBank/DDBJ whole genome shotgun (WGS) entry which is preliminary data.</text>
</comment>
<protein>
    <submittedName>
        <fullName evidence="2">Uncharacterized protein</fullName>
    </submittedName>
</protein>
<name>A0AAV2QZU7_MEGNR</name>
<feature type="chain" id="PRO_5043864470" evidence="1">
    <location>
        <begin position="23"/>
        <end position="121"/>
    </location>
</feature>
<dbReference type="AlphaFoldDB" id="A0AAV2QZU7"/>
<keyword evidence="1" id="KW-0732">Signal</keyword>
<accession>A0AAV2QZU7</accession>
<keyword evidence="3" id="KW-1185">Reference proteome</keyword>
<gene>
    <name evidence="2" type="ORF">MNOR_LOCUS17458</name>
</gene>